<comment type="similarity">
    <text evidence="1 3">Belongs to the short-chain dehydrogenases/reductases (SDR) family.</text>
</comment>
<name>A0A1B8P0X0_HALEL</name>
<evidence type="ECO:0000313" key="5">
    <source>
        <dbReference type="Proteomes" id="UP000092504"/>
    </source>
</evidence>
<reference evidence="4 5" key="1">
    <citation type="submission" date="2016-06" db="EMBL/GenBank/DDBJ databases">
        <title>Genome sequence of halotolerant plant growth promoting strain of Halomonas elongata HEK1 isolated from salterns of Rann of Kutch, Gujarat, India.</title>
        <authorList>
            <person name="Gaba S."/>
            <person name="Singh R.N."/>
            <person name="Abrol S."/>
            <person name="Kaushik R."/>
            <person name="Saxena A.K."/>
        </authorList>
    </citation>
    <scope>NUCLEOTIDE SEQUENCE [LARGE SCALE GENOMIC DNA]</scope>
    <source>
        <strain evidence="4 5">HEK1</strain>
    </source>
</reference>
<dbReference type="GO" id="GO:0047001">
    <property type="term" value="F:2-dehydro-3-deoxy-D-gluconate 5-dehydrogenase activity"/>
    <property type="evidence" value="ECO:0007669"/>
    <property type="project" value="UniProtKB-EC"/>
</dbReference>
<dbReference type="SUPFAM" id="SSF51735">
    <property type="entry name" value="NAD(P)-binding Rossmann-fold domains"/>
    <property type="match status" value="1"/>
</dbReference>
<accession>A0A1B8P0X0</accession>
<dbReference type="PROSITE" id="PS00061">
    <property type="entry name" value="ADH_SHORT"/>
    <property type="match status" value="1"/>
</dbReference>
<dbReference type="EMBL" id="MAJD01000001">
    <property type="protein sequence ID" value="OBX35907.1"/>
    <property type="molecule type" value="Genomic_DNA"/>
</dbReference>
<dbReference type="PRINTS" id="PR00080">
    <property type="entry name" value="SDRFAMILY"/>
</dbReference>
<dbReference type="Pfam" id="PF00106">
    <property type="entry name" value="adh_short"/>
    <property type="match status" value="1"/>
</dbReference>
<dbReference type="EC" id="1.1.1.127" evidence="4"/>
<dbReference type="PRINTS" id="PR00081">
    <property type="entry name" value="GDHRDH"/>
</dbReference>
<dbReference type="Proteomes" id="UP000092504">
    <property type="component" value="Unassembled WGS sequence"/>
</dbReference>
<dbReference type="InterPro" id="IPR020904">
    <property type="entry name" value="Sc_DH/Rdtase_CS"/>
</dbReference>
<organism evidence="4 5">
    <name type="scientific">Halomonas elongata</name>
    <dbReference type="NCBI Taxonomy" id="2746"/>
    <lineage>
        <taxon>Bacteria</taxon>
        <taxon>Pseudomonadati</taxon>
        <taxon>Pseudomonadota</taxon>
        <taxon>Gammaproteobacteria</taxon>
        <taxon>Oceanospirillales</taxon>
        <taxon>Halomonadaceae</taxon>
        <taxon>Halomonas</taxon>
    </lineage>
</organism>
<evidence type="ECO:0000256" key="3">
    <source>
        <dbReference type="RuleBase" id="RU000363"/>
    </source>
</evidence>
<dbReference type="AlphaFoldDB" id="A0A1B8P0X0"/>
<evidence type="ECO:0000256" key="1">
    <source>
        <dbReference type="ARBA" id="ARBA00006484"/>
    </source>
</evidence>
<comment type="caution">
    <text evidence="4">The sequence shown here is derived from an EMBL/GenBank/DDBJ whole genome shotgun (WGS) entry which is preliminary data.</text>
</comment>
<protein>
    <submittedName>
        <fullName evidence="4">2-dehydro-3-deoxy-D-gluconate 5-dehydrogenase</fullName>
        <ecNumber evidence="4">1.1.1.127</ecNumber>
    </submittedName>
</protein>
<dbReference type="InterPro" id="IPR036291">
    <property type="entry name" value="NAD(P)-bd_dom_sf"/>
</dbReference>
<dbReference type="PANTHER" id="PTHR42760:SF5">
    <property type="entry name" value="2-DEHYDRO-3-DEOXY-D-GLUCONATE 5-DEHYDROGENASE"/>
    <property type="match status" value="1"/>
</dbReference>
<dbReference type="InterPro" id="IPR002347">
    <property type="entry name" value="SDR_fam"/>
</dbReference>
<gene>
    <name evidence="4" type="primary">kduD</name>
    <name evidence="4" type="ORF">A8U91_00243</name>
</gene>
<keyword evidence="2 4" id="KW-0560">Oxidoreductase</keyword>
<evidence type="ECO:0000313" key="4">
    <source>
        <dbReference type="EMBL" id="OBX35907.1"/>
    </source>
</evidence>
<proteinExistence type="inferred from homology"/>
<dbReference type="Gene3D" id="3.40.50.720">
    <property type="entry name" value="NAD(P)-binding Rossmann-like Domain"/>
    <property type="match status" value="1"/>
</dbReference>
<evidence type="ECO:0000256" key="2">
    <source>
        <dbReference type="ARBA" id="ARBA00023002"/>
    </source>
</evidence>
<dbReference type="FunFam" id="3.40.50.720:FF:000084">
    <property type="entry name" value="Short-chain dehydrogenase reductase"/>
    <property type="match status" value="1"/>
</dbReference>
<dbReference type="PANTHER" id="PTHR42760">
    <property type="entry name" value="SHORT-CHAIN DEHYDROGENASES/REDUCTASES FAMILY MEMBER"/>
    <property type="match status" value="1"/>
</dbReference>
<sequence length="291" mass="31129">MSQLFDLSGKTAIVTGCNTGLGQGMALGLASAGCNIVAVNRRSPEETQRQVEAMGGAFLPVEADLASTTPINDILERAQERFGGADILVNNAGIIRRSDALDFTEKDWDDVMDVNLKNLFFLSQAFARACIEGQQRGKIINIASMLSFQGGIRVPSYTASKSGVLGLTRLMANEWASHGINANAIAPGYMATNNTEALRNDPSAAARSWAEYPLDAGGTRGSGRCGGILGLGGLELCSWPYAGGRWRMAGQVGPAQERPDTADRLCPAELMTAICHQPVWEWASKEYSWNP</sequence>